<dbReference type="SMR" id="G4YSI1"/>
<feature type="region of interest" description="Disordered" evidence="1">
    <location>
        <begin position="1"/>
        <end position="50"/>
    </location>
</feature>
<feature type="compositionally biased region" description="Low complexity" evidence="1">
    <location>
        <begin position="406"/>
        <end position="415"/>
    </location>
</feature>
<dbReference type="AlphaFoldDB" id="G4YSI1"/>
<name>G4YSI1_PHYSP</name>
<dbReference type="KEGG" id="psoj:PHYSODRAFT_253703"/>
<dbReference type="Proteomes" id="UP000002640">
    <property type="component" value="Unassembled WGS sequence"/>
</dbReference>
<evidence type="ECO:0000313" key="3">
    <source>
        <dbReference type="Proteomes" id="UP000002640"/>
    </source>
</evidence>
<sequence length="556" mass="61916">MSNGRDSLEAEAKDATPGAVPSVIGTSRASNESTASGVQTSYGSSSSSSMMSLGQRVGALALVAQRAGGFAAAGDLGFQATRTVIPSRIVSVDQDDVEMASSVHSDPEIAPRKAGLPRISATTSEPKLRVSALIAGFGGPRDVSADERSQHQSSKSEKIICVEPLEWIQESWQEWQARMEQEQREFLARERLDALERERLKEQRDLDARRQIQELTDHLVHAEIARGEAERRAKDVESRQTQSSTETQGMTQSITEAVRLERERLDAAYAERWQQHEAEADSERARWVSETYAGWKEQMSTMEQKVQELEAERERERVSSENIQRFHAGQTSADTSGRIARVKRGHGTTETKVTQDVKLEPVSLGKMSDPRRTATFKASQDSKTDSKRSAPKKHQQKKKKRQDVNPPSDSDPSSDSSDDDSSSESSDDSSDGNPGVNLTTASTAQAGTTLLTFRPYINSNTLGAYTLGRSTAKRARRTLNAIHDGDEELRERPGFLLSSEFRKADIDFRKSSKRLEKHIRRFITKLRDTRLKTSLQGQRFRSIADLEYALEQDEEV</sequence>
<accession>G4YSI1</accession>
<feature type="compositionally biased region" description="Basic and acidic residues" evidence="1">
    <location>
        <begin position="226"/>
        <end position="238"/>
    </location>
</feature>
<evidence type="ECO:0000256" key="1">
    <source>
        <dbReference type="SAM" id="MobiDB-lite"/>
    </source>
</evidence>
<feature type="compositionally biased region" description="Acidic residues" evidence="1">
    <location>
        <begin position="416"/>
        <end position="430"/>
    </location>
</feature>
<feature type="compositionally biased region" description="Basic and acidic residues" evidence="1">
    <location>
        <begin position="347"/>
        <end position="359"/>
    </location>
</feature>
<feature type="compositionally biased region" description="Basic and acidic residues" evidence="1">
    <location>
        <begin position="1"/>
        <end position="14"/>
    </location>
</feature>
<dbReference type="InParanoid" id="G4YSI1"/>
<feature type="compositionally biased region" description="Polar residues" evidence="1">
    <location>
        <begin position="239"/>
        <end position="251"/>
    </location>
</feature>
<feature type="compositionally biased region" description="Basic residues" evidence="1">
    <location>
        <begin position="389"/>
        <end position="401"/>
    </location>
</feature>
<organism evidence="2 3">
    <name type="scientific">Phytophthora sojae (strain P6497)</name>
    <name type="common">Soybean stem and root rot agent</name>
    <name type="synonym">Phytophthora megasperma f. sp. glycines</name>
    <dbReference type="NCBI Taxonomy" id="1094619"/>
    <lineage>
        <taxon>Eukaryota</taxon>
        <taxon>Sar</taxon>
        <taxon>Stramenopiles</taxon>
        <taxon>Oomycota</taxon>
        <taxon>Peronosporomycetes</taxon>
        <taxon>Peronosporales</taxon>
        <taxon>Peronosporaceae</taxon>
        <taxon>Phytophthora</taxon>
    </lineage>
</organism>
<dbReference type="EMBL" id="JH159152">
    <property type="protein sequence ID" value="EGZ22997.1"/>
    <property type="molecule type" value="Genomic_DNA"/>
</dbReference>
<dbReference type="RefSeq" id="XP_009518285.1">
    <property type="nucleotide sequence ID" value="XM_009519990.1"/>
</dbReference>
<feature type="region of interest" description="Disordered" evidence="1">
    <location>
        <begin position="303"/>
        <end position="441"/>
    </location>
</feature>
<reference evidence="2 3" key="1">
    <citation type="journal article" date="2006" name="Science">
        <title>Phytophthora genome sequences uncover evolutionary origins and mechanisms of pathogenesis.</title>
        <authorList>
            <person name="Tyler B.M."/>
            <person name="Tripathy S."/>
            <person name="Zhang X."/>
            <person name="Dehal P."/>
            <person name="Jiang R.H."/>
            <person name="Aerts A."/>
            <person name="Arredondo F.D."/>
            <person name="Baxter L."/>
            <person name="Bensasson D."/>
            <person name="Beynon J.L."/>
            <person name="Chapman J."/>
            <person name="Damasceno C.M."/>
            <person name="Dorrance A.E."/>
            <person name="Dou D."/>
            <person name="Dickerman A.W."/>
            <person name="Dubchak I.L."/>
            <person name="Garbelotto M."/>
            <person name="Gijzen M."/>
            <person name="Gordon S.G."/>
            <person name="Govers F."/>
            <person name="Grunwald N.J."/>
            <person name="Huang W."/>
            <person name="Ivors K.L."/>
            <person name="Jones R.W."/>
            <person name="Kamoun S."/>
            <person name="Krampis K."/>
            <person name="Lamour K.H."/>
            <person name="Lee M.K."/>
            <person name="McDonald W.H."/>
            <person name="Medina M."/>
            <person name="Meijer H.J."/>
            <person name="Nordberg E.K."/>
            <person name="Maclean D.J."/>
            <person name="Ospina-Giraldo M.D."/>
            <person name="Morris P.F."/>
            <person name="Phuntumart V."/>
            <person name="Putnam N.H."/>
            <person name="Rash S."/>
            <person name="Rose J.K."/>
            <person name="Sakihama Y."/>
            <person name="Salamov A.A."/>
            <person name="Savidor A."/>
            <person name="Scheuring C.F."/>
            <person name="Smith B.M."/>
            <person name="Sobral B.W."/>
            <person name="Terry A."/>
            <person name="Torto-Alalibo T.A."/>
            <person name="Win J."/>
            <person name="Xu Z."/>
            <person name="Zhang H."/>
            <person name="Grigoriev I.V."/>
            <person name="Rokhsar D.S."/>
            <person name="Boore J.L."/>
        </authorList>
    </citation>
    <scope>NUCLEOTIDE SEQUENCE [LARGE SCALE GENOMIC DNA]</scope>
    <source>
        <strain evidence="2 3">P6497</strain>
    </source>
</reference>
<proteinExistence type="predicted"/>
<keyword evidence="3" id="KW-1185">Reference proteome</keyword>
<dbReference type="GeneID" id="20638403"/>
<feature type="region of interest" description="Disordered" evidence="1">
    <location>
        <begin position="226"/>
        <end position="251"/>
    </location>
</feature>
<gene>
    <name evidence="2" type="ORF">PHYSODRAFT_253703</name>
</gene>
<feature type="compositionally biased region" description="Polar residues" evidence="1">
    <location>
        <begin position="24"/>
        <end position="43"/>
    </location>
</feature>
<evidence type="ECO:0000313" key="2">
    <source>
        <dbReference type="EMBL" id="EGZ22997.1"/>
    </source>
</evidence>
<feature type="compositionally biased region" description="Basic and acidic residues" evidence="1">
    <location>
        <begin position="305"/>
        <end position="319"/>
    </location>
</feature>
<protein>
    <submittedName>
        <fullName evidence="2">Uncharacterized protein</fullName>
    </submittedName>
</protein>